<evidence type="ECO:0000259" key="3">
    <source>
        <dbReference type="Pfam" id="PF13273"/>
    </source>
</evidence>
<dbReference type="RefSeq" id="WP_046100538.1">
    <property type="nucleotide sequence ID" value="NZ_BKAP01000011.1"/>
</dbReference>
<name>A0AAJ0NG99_STACA</name>
<organism evidence="4 5">
    <name type="scientific">Staphylococcus carnosus</name>
    <dbReference type="NCBI Taxonomy" id="1281"/>
    <lineage>
        <taxon>Bacteria</taxon>
        <taxon>Bacillati</taxon>
        <taxon>Bacillota</taxon>
        <taxon>Bacilli</taxon>
        <taxon>Bacillales</taxon>
        <taxon>Staphylococcaceae</taxon>
        <taxon>Staphylococcus</taxon>
    </lineage>
</organism>
<feature type="domain" description="DUF4064" evidence="3">
    <location>
        <begin position="15"/>
        <end position="126"/>
    </location>
</feature>
<evidence type="ECO:0000256" key="1">
    <source>
        <dbReference type="SAM" id="MobiDB-lite"/>
    </source>
</evidence>
<feature type="compositionally biased region" description="Basic residues" evidence="1">
    <location>
        <begin position="326"/>
        <end position="345"/>
    </location>
</feature>
<dbReference type="Pfam" id="PF13273">
    <property type="entry name" value="DUF4064"/>
    <property type="match status" value="1"/>
</dbReference>
<dbReference type="Proteomes" id="UP000033530">
    <property type="component" value="Unassembled WGS sequence"/>
</dbReference>
<feature type="compositionally biased region" description="Basic and acidic residues" evidence="1">
    <location>
        <begin position="383"/>
        <end position="394"/>
    </location>
</feature>
<proteinExistence type="predicted"/>
<feature type="compositionally biased region" description="Basic and acidic residues" evidence="1">
    <location>
        <begin position="178"/>
        <end position="215"/>
    </location>
</feature>
<feature type="compositionally biased region" description="Basic and acidic residues" evidence="1">
    <location>
        <begin position="275"/>
        <end position="298"/>
    </location>
</feature>
<comment type="caution">
    <text evidence="4">The sequence shown here is derived from an EMBL/GenBank/DDBJ whole genome shotgun (WGS) entry which is preliminary data.</text>
</comment>
<dbReference type="EMBL" id="LAIU01000010">
    <property type="protein sequence ID" value="KKB24390.1"/>
    <property type="molecule type" value="Genomic_DNA"/>
</dbReference>
<dbReference type="AlphaFoldDB" id="A0AAJ0NG99"/>
<keyword evidence="2" id="KW-0812">Transmembrane</keyword>
<evidence type="ECO:0000313" key="5">
    <source>
        <dbReference type="Proteomes" id="UP000033530"/>
    </source>
</evidence>
<protein>
    <submittedName>
        <fullName evidence="4">Chitinase</fullName>
    </submittedName>
</protein>
<feature type="transmembrane region" description="Helical" evidence="2">
    <location>
        <begin position="85"/>
        <end position="104"/>
    </location>
</feature>
<feature type="compositionally biased region" description="Basic and acidic residues" evidence="1">
    <location>
        <begin position="354"/>
        <end position="369"/>
    </location>
</feature>
<sequence>MSGEPQYTQIKRPVSRVAEKVLGWLNWIGLLLLTVATMFIALVSFSNDTSIQKLEQTLTNNEFAQQILTNNGLNTTQFVIWLQNGIWAVIVYLIVCLLISFLALISMNIRVLSGILFLIASIITLPLVLLLATVIIPVLFFIVAIMMFARKDRVETVPYYPGGYGPYDRDYDYGRDDYYNHGEHDRGSRRHEDFVDDETGRRPRHEPAYEKRDRELAEEEDDTRVYQPRRDGEGAAYTASEFKDEPESEHADAQASDNLEEEPQFLSRQAKYKQKSPDEVKEQQEMDRYEREQARIDEIEGNNEPEEIQNRVNELRKGETPEEKAARKREKKERKKRAKELRKQRPSAVNQRRMNFEERRSFSQSKPEDTEQPSNDKTPQESVEEKTDENKEEK</sequence>
<feature type="compositionally biased region" description="Basic and acidic residues" evidence="1">
    <location>
        <begin position="313"/>
        <end position="325"/>
    </location>
</feature>
<feature type="region of interest" description="Disordered" evidence="1">
    <location>
        <begin position="178"/>
        <end position="394"/>
    </location>
</feature>
<reference evidence="4 5" key="1">
    <citation type="submission" date="2015-03" db="EMBL/GenBank/DDBJ databases">
        <title>Draft Genome Sequence of S. carnosus subsp. utilis LTH 7013, Isolated from South Tirolean Ham.</title>
        <authorList>
            <person name="Mueller A."/>
            <person name="Huptas C."/>
            <person name="Wenning M."/>
            <person name="Weiss A."/>
            <person name="Schmidt H."/>
        </authorList>
    </citation>
    <scope>NUCLEOTIDE SEQUENCE [LARGE SCALE GENOMIC DNA]</scope>
    <source>
        <strain evidence="4 5">LTH7013</strain>
    </source>
</reference>
<feature type="compositionally biased region" description="Basic and acidic residues" evidence="1">
    <location>
        <begin position="241"/>
        <end position="252"/>
    </location>
</feature>
<dbReference type="NCBIfam" id="NF047418">
    <property type="entry name" value="teichoic_AuxB"/>
    <property type="match status" value="1"/>
</dbReference>
<evidence type="ECO:0000256" key="2">
    <source>
        <dbReference type="SAM" id="Phobius"/>
    </source>
</evidence>
<feature type="transmembrane region" description="Helical" evidence="2">
    <location>
        <begin position="21"/>
        <end position="45"/>
    </location>
</feature>
<feature type="transmembrane region" description="Helical" evidence="2">
    <location>
        <begin position="116"/>
        <end position="149"/>
    </location>
</feature>
<accession>A0AAJ0NG99</accession>
<evidence type="ECO:0000313" key="4">
    <source>
        <dbReference type="EMBL" id="KKB24390.1"/>
    </source>
</evidence>
<gene>
    <name evidence="4" type="ORF">VV61_11715</name>
</gene>
<feature type="compositionally biased region" description="Polar residues" evidence="1">
    <location>
        <begin position="372"/>
        <end position="381"/>
    </location>
</feature>
<dbReference type="InterPro" id="IPR025273">
    <property type="entry name" value="DUF4064"/>
</dbReference>
<keyword evidence="2" id="KW-0472">Membrane</keyword>
<keyword evidence="2" id="KW-1133">Transmembrane helix</keyword>